<dbReference type="Pfam" id="PF02518">
    <property type="entry name" value="HATPase_c"/>
    <property type="match status" value="1"/>
</dbReference>
<dbReference type="InterPro" id="IPR003594">
    <property type="entry name" value="HATPase_dom"/>
</dbReference>
<dbReference type="GO" id="GO:0006355">
    <property type="term" value="P:regulation of DNA-templated transcription"/>
    <property type="evidence" value="ECO:0007669"/>
    <property type="project" value="InterPro"/>
</dbReference>
<dbReference type="PANTHER" id="PTHR45339">
    <property type="entry name" value="HYBRID SIGNAL TRANSDUCTION HISTIDINE KINASE J"/>
    <property type="match status" value="1"/>
</dbReference>
<proteinExistence type="predicted"/>
<dbReference type="InterPro" id="IPR004358">
    <property type="entry name" value="Sig_transdc_His_kin-like_C"/>
</dbReference>
<dbReference type="SUPFAM" id="SSF47226">
    <property type="entry name" value="Histidine-containing phosphotransfer domain, HPT domain"/>
    <property type="match status" value="1"/>
</dbReference>
<dbReference type="InterPro" id="IPR000014">
    <property type="entry name" value="PAS"/>
</dbReference>
<evidence type="ECO:0000256" key="4">
    <source>
        <dbReference type="ARBA" id="ARBA00022475"/>
    </source>
</evidence>
<dbReference type="SMART" id="SM00091">
    <property type="entry name" value="PAS"/>
    <property type="match status" value="3"/>
</dbReference>
<dbReference type="InterPro" id="IPR005467">
    <property type="entry name" value="His_kinase_dom"/>
</dbReference>
<comment type="subcellular location">
    <subcellularLocation>
        <location evidence="2">Cell membrane</location>
        <topology evidence="2">Multi-pass membrane protein</topology>
    </subcellularLocation>
</comment>
<keyword evidence="12" id="KW-0902">Two-component regulatory system</keyword>
<dbReference type="InterPro" id="IPR006189">
    <property type="entry name" value="CHASE_dom"/>
</dbReference>
<evidence type="ECO:0000256" key="13">
    <source>
        <dbReference type="ARBA" id="ARBA00023136"/>
    </source>
</evidence>
<dbReference type="Pfam" id="PF13426">
    <property type="entry name" value="PAS_9"/>
    <property type="match status" value="1"/>
</dbReference>
<feature type="domain" description="Response regulatory" evidence="20">
    <location>
        <begin position="1023"/>
        <end position="1145"/>
    </location>
</feature>
<keyword evidence="10" id="KW-0067">ATP-binding</keyword>
<feature type="modified residue" description="4-aspartylphosphate" evidence="17">
    <location>
        <position position="1077"/>
    </location>
</feature>
<keyword evidence="4" id="KW-1003">Cell membrane</keyword>
<evidence type="ECO:0000259" key="24">
    <source>
        <dbReference type="PROSITE" id="PS50894"/>
    </source>
</evidence>
<dbReference type="FunFam" id="3.30.565.10:FF:000010">
    <property type="entry name" value="Sensor histidine kinase RcsC"/>
    <property type="match status" value="1"/>
</dbReference>
<keyword evidence="9" id="KW-0418">Kinase</keyword>
<dbReference type="NCBIfam" id="TIGR00229">
    <property type="entry name" value="sensory_box"/>
    <property type="match status" value="2"/>
</dbReference>
<dbReference type="PANTHER" id="PTHR45339:SF1">
    <property type="entry name" value="HYBRID SIGNAL TRANSDUCTION HISTIDINE KINASE J"/>
    <property type="match status" value="1"/>
</dbReference>
<reference evidence="25 26" key="1">
    <citation type="submission" date="2018-05" db="EMBL/GenBank/DDBJ databases">
        <title>Genomic Encyclopedia of Type Strains, Phase IV (KMG-IV): sequencing the most valuable type-strain genomes for metagenomic binning, comparative biology and taxonomic classification.</title>
        <authorList>
            <person name="Goeker M."/>
        </authorList>
    </citation>
    <scope>NUCLEOTIDE SEQUENCE [LARGE SCALE GENOMIC DNA]</scope>
    <source>
        <strain evidence="25 26">DSM 19579</strain>
    </source>
</reference>
<dbReference type="Pfam" id="PF00072">
    <property type="entry name" value="Response_reg"/>
    <property type="match status" value="2"/>
</dbReference>
<dbReference type="EMBL" id="QGTS01000001">
    <property type="protein sequence ID" value="PWW12544.1"/>
    <property type="molecule type" value="Genomic_DNA"/>
</dbReference>
<feature type="transmembrane region" description="Helical" evidence="18">
    <location>
        <begin position="312"/>
        <end position="332"/>
    </location>
</feature>
<evidence type="ECO:0000313" key="25">
    <source>
        <dbReference type="EMBL" id="PWW12544.1"/>
    </source>
</evidence>
<feature type="domain" description="Histidine kinase" evidence="19">
    <location>
        <begin position="785"/>
        <end position="1006"/>
    </location>
</feature>
<evidence type="ECO:0000259" key="21">
    <source>
        <dbReference type="PROSITE" id="PS50112"/>
    </source>
</evidence>
<dbReference type="InterPro" id="IPR036641">
    <property type="entry name" value="HPT_dom_sf"/>
</dbReference>
<evidence type="ECO:0000259" key="19">
    <source>
        <dbReference type="PROSITE" id="PS50109"/>
    </source>
</evidence>
<dbReference type="GO" id="GO:0005886">
    <property type="term" value="C:plasma membrane"/>
    <property type="evidence" value="ECO:0007669"/>
    <property type="project" value="UniProtKB-SubCell"/>
</dbReference>
<dbReference type="Pfam" id="PF03924">
    <property type="entry name" value="CHASE"/>
    <property type="match status" value="1"/>
</dbReference>
<evidence type="ECO:0000256" key="15">
    <source>
        <dbReference type="ARBA" id="ARBA00068150"/>
    </source>
</evidence>
<dbReference type="CDD" id="cd17546">
    <property type="entry name" value="REC_hyHK_CKI1_RcsC-like"/>
    <property type="match status" value="2"/>
</dbReference>
<dbReference type="InterPro" id="IPR008207">
    <property type="entry name" value="Sig_transdc_His_kin_Hpt_dom"/>
</dbReference>
<evidence type="ECO:0000256" key="18">
    <source>
        <dbReference type="SAM" id="Phobius"/>
    </source>
</evidence>
<dbReference type="RefSeq" id="WP_110024481.1">
    <property type="nucleotide sequence ID" value="NZ_QGTS01000001.1"/>
</dbReference>
<evidence type="ECO:0000259" key="22">
    <source>
        <dbReference type="PROSITE" id="PS50113"/>
    </source>
</evidence>
<dbReference type="InterPro" id="IPR001610">
    <property type="entry name" value="PAC"/>
</dbReference>
<dbReference type="SMART" id="SM01079">
    <property type="entry name" value="CHASE"/>
    <property type="match status" value="1"/>
</dbReference>
<dbReference type="Pfam" id="PF00989">
    <property type="entry name" value="PAS"/>
    <property type="match status" value="1"/>
</dbReference>
<feature type="transmembrane region" description="Helical" evidence="18">
    <location>
        <begin position="12"/>
        <end position="34"/>
    </location>
</feature>
<dbReference type="PROSITE" id="PS50110">
    <property type="entry name" value="RESPONSE_REGULATORY"/>
    <property type="match status" value="2"/>
</dbReference>
<dbReference type="PROSITE" id="PS50113">
    <property type="entry name" value="PAC"/>
    <property type="match status" value="3"/>
</dbReference>
<keyword evidence="8" id="KW-0547">Nucleotide-binding</keyword>
<dbReference type="PROSITE" id="PS50109">
    <property type="entry name" value="HIS_KIN"/>
    <property type="match status" value="1"/>
</dbReference>
<sequence>MLAQHVSKLLHLQFATVITFLVSLLLTAGITVTVHHLNQEYIRQALINSAQPEFSAVIASMSRYQYGLFEARTAVLSGGGKDVESSGFYAFSKTLDLGKNFPGARGFGFVRRVPHAALSDFVEEERRETWPDFSVNYIAPWQGEHFIIEYLEPQHVSTNAKAIGLDIASETQRREAAIKAMKTGNAAITRPLALQYSNSVNHNSFLILLPIYLEATIPKTENERVNQCFGWAFAPLSIADIMQSQRFHDPNLILTLSDVTDPENHETFYHSSTETGLYTWYQDSDILGRTWRFSISATPAWLNGLNLFSIPGTALIGTLFSAILALLVNIAVSRTSDRRRLSVEQSKLTMIVESSADAIIGKDTTGKIISWNSGAEHMFGYTRQEATGHYLADLIVPIRLQDEEVTTLKRVVNKETIHHLETVRRRKDGCELQVSATVSPILDAGGDVIGASTTVRDISQQKENEKRIHELNHNLEQQVRERTAELAGLNTLLSTVMSATYEFTIIATDLNGTIQLFNKGAERMLGYSEAEVVGKVTPVIIHVPEEVEHYSQQLSAEHHEKINGFDAFVYHARRGLPEQREWTYVRKDGSRFPVRLVVTTMHNADGELTGYLGISMDITQQRQAQQALETARDQLLSTTQTLLTASKTAGLGIWRWNLADNSLEWNDLMYSFYDLPPSLEGNGLSLNHWESRIHPDDRVMAIQQLHDAVSLHQEYTPAFRVVQQDGEVRYLQAGAYIERDNHGQATRVTGINLDVTEDHMLRGKLIEAKEQADAANAAKSLFLANMSHEIRTPMNAVLGMLQLLLKTQLAPRQHDFAEKAHIAAKSLLGLLNDILDYSKIDAGKLELDNQPFNLNKLMEHLAIVMSGNLNNKSIELLFDLDNQLPPDLTGDEMRLQQVLINLISNAIKFTEQGEVVVKTHLLSLTQQDVTLRFNVSDTGIGISENQLARIFDVFTQAEASTSRRYGGTGLGLVISRRLVEQMGGELAVQSTEGKGSDFSFSLTLPRSNKTNWHPLTFPSPAPKTLVVDDNPVARALLEHQLTTMQIPATSTNNPDEAIQLIAKAAQEGAPFDTVLLDWIMPEMDGLALAEHIRYQMNLAKVPTLILVSAANHADLPDTHNFPMLDNVLTKPLTPEQLFNAMNVGRTHADAITQPQKHRLAGVNILVVEDNPFNQMVISEFLTSEGAHTRIASGGEDGVRAVLSGRKTFDVVLMDVQMPDIDGLEATRRIRANPRFANLPIIAMTANVSASDRQNCLDAGMNDHIGKPLDFNNVIATLSRVLGRDNTLPLAVPGNTPGFLQRTGGNTGMYQTLLNAFMPSFISLQNELRSACQAENWPAAMVVIHTMKGTSGSAGLDKLWAWLVEQEAALKTADNAGKASLFATLPDEIEQRAQSEYAALMEQITALIAQEKEASHSDTETTLPIGEIIQLLHRHLDNSNMEALEVAKLLRHALAEQPELIPELNQLIQATDALDFEQAKHFLIKIQEQAHVE</sequence>
<dbReference type="SUPFAM" id="SSF55874">
    <property type="entry name" value="ATPase domain of HSP90 chaperone/DNA topoisomerase II/histidine kinase"/>
    <property type="match status" value="1"/>
</dbReference>
<evidence type="ECO:0000256" key="3">
    <source>
        <dbReference type="ARBA" id="ARBA00012438"/>
    </source>
</evidence>
<evidence type="ECO:0000256" key="11">
    <source>
        <dbReference type="ARBA" id="ARBA00022989"/>
    </source>
</evidence>
<comment type="subunit">
    <text evidence="14">At low DSF concentrations, interacts with RpfF.</text>
</comment>
<protein>
    <recommendedName>
        <fullName evidence="15">Sensory/regulatory protein RpfC</fullName>
        <ecNumber evidence="3">2.7.13.3</ecNumber>
    </recommendedName>
</protein>
<dbReference type="InterPro" id="IPR003661">
    <property type="entry name" value="HisK_dim/P_dom"/>
</dbReference>
<evidence type="ECO:0000256" key="1">
    <source>
        <dbReference type="ARBA" id="ARBA00000085"/>
    </source>
</evidence>
<dbReference type="Gene3D" id="1.10.287.130">
    <property type="match status" value="1"/>
</dbReference>
<dbReference type="InterPro" id="IPR042240">
    <property type="entry name" value="CHASE_sf"/>
</dbReference>
<dbReference type="InterPro" id="IPR001789">
    <property type="entry name" value="Sig_transdc_resp-reg_receiver"/>
</dbReference>
<dbReference type="Pfam" id="PF08447">
    <property type="entry name" value="PAS_3"/>
    <property type="match status" value="1"/>
</dbReference>
<dbReference type="Gene3D" id="1.20.120.160">
    <property type="entry name" value="HPT domain"/>
    <property type="match status" value="1"/>
</dbReference>
<evidence type="ECO:0000256" key="2">
    <source>
        <dbReference type="ARBA" id="ARBA00004651"/>
    </source>
</evidence>
<feature type="domain" description="PAC" evidence="22">
    <location>
        <begin position="578"/>
        <end position="630"/>
    </location>
</feature>
<dbReference type="SUPFAM" id="SSF47384">
    <property type="entry name" value="Homodimeric domain of signal transducing histidine kinase"/>
    <property type="match status" value="1"/>
</dbReference>
<dbReference type="SMART" id="SM00086">
    <property type="entry name" value="PAC"/>
    <property type="match status" value="3"/>
</dbReference>
<dbReference type="PROSITE" id="PS50112">
    <property type="entry name" value="PAS"/>
    <property type="match status" value="2"/>
</dbReference>
<feature type="modified residue" description="Phosphohistidine" evidence="16">
    <location>
        <position position="1344"/>
    </location>
</feature>
<dbReference type="Gene3D" id="3.30.565.10">
    <property type="entry name" value="Histidine kinase-like ATPase, C-terminal domain"/>
    <property type="match status" value="1"/>
</dbReference>
<dbReference type="PRINTS" id="PR00344">
    <property type="entry name" value="BCTRLSENSOR"/>
</dbReference>
<comment type="catalytic activity">
    <reaction evidence="1">
        <text>ATP + protein L-histidine = ADP + protein N-phospho-L-histidine.</text>
        <dbReference type="EC" id="2.7.13.3"/>
    </reaction>
</comment>
<evidence type="ECO:0000256" key="17">
    <source>
        <dbReference type="PROSITE-ProRule" id="PRU00169"/>
    </source>
</evidence>
<dbReference type="SMART" id="SM00388">
    <property type="entry name" value="HisKA"/>
    <property type="match status" value="1"/>
</dbReference>
<evidence type="ECO:0000256" key="14">
    <source>
        <dbReference type="ARBA" id="ARBA00064003"/>
    </source>
</evidence>
<dbReference type="OrthoDB" id="9770795at2"/>
<evidence type="ECO:0000259" key="20">
    <source>
        <dbReference type="PROSITE" id="PS50110"/>
    </source>
</evidence>
<dbReference type="Gene3D" id="3.30.450.20">
    <property type="entry name" value="PAS domain"/>
    <property type="match status" value="3"/>
</dbReference>
<dbReference type="SMART" id="SM00448">
    <property type="entry name" value="REC"/>
    <property type="match status" value="2"/>
</dbReference>
<dbReference type="FunFam" id="1.10.287.130:FF:000002">
    <property type="entry name" value="Two-component osmosensing histidine kinase"/>
    <property type="match status" value="1"/>
</dbReference>
<feature type="domain" description="PAS" evidence="21">
    <location>
        <begin position="344"/>
        <end position="415"/>
    </location>
</feature>
<dbReference type="CDD" id="cd00130">
    <property type="entry name" value="PAS"/>
    <property type="match status" value="3"/>
</dbReference>
<dbReference type="SMART" id="SM00387">
    <property type="entry name" value="HATPase_c"/>
    <property type="match status" value="1"/>
</dbReference>
<feature type="domain" description="PAC" evidence="22">
    <location>
        <begin position="715"/>
        <end position="767"/>
    </location>
</feature>
<feature type="domain" description="CHASE" evidence="23">
    <location>
        <begin position="79"/>
        <end position="284"/>
    </location>
</feature>
<evidence type="ECO:0000256" key="6">
    <source>
        <dbReference type="ARBA" id="ARBA00022679"/>
    </source>
</evidence>
<keyword evidence="7 18" id="KW-0812">Transmembrane</keyword>
<evidence type="ECO:0000256" key="5">
    <source>
        <dbReference type="ARBA" id="ARBA00022553"/>
    </source>
</evidence>
<dbReference type="Pfam" id="PF00512">
    <property type="entry name" value="HisKA"/>
    <property type="match status" value="1"/>
</dbReference>
<dbReference type="InterPro" id="IPR035965">
    <property type="entry name" value="PAS-like_dom_sf"/>
</dbReference>
<dbReference type="GO" id="GO:0005524">
    <property type="term" value="F:ATP binding"/>
    <property type="evidence" value="ECO:0007669"/>
    <property type="project" value="UniProtKB-KW"/>
</dbReference>
<dbReference type="InterPro" id="IPR036890">
    <property type="entry name" value="HATPase_C_sf"/>
</dbReference>
<accession>A0A317Q8T0</accession>
<evidence type="ECO:0000256" key="9">
    <source>
        <dbReference type="ARBA" id="ARBA00022777"/>
    </source>
</evidence>
<evidence type="ECO:0000256" key="12">
    <source>
        <dbReference type="ARBA" id="ARBA00023012"/>
    </source>
</evidence>
<dbReference type="SUPFAM" id="SSF55785">
    <property type="entry name" value="PYP-like sensor domain (PAS domain)"/>
    <property type="match status" value="3"/>
</dbReference>
<dbReference type="CDD" id="cd16922">
    <property type="entry name" value="HATPase_EvgS-ArcB-TorS-like"/>
    <property type="match status" value="1"/>
</dbReference>
<dbReference type="InterPro" id="IPR013655">
    <property type="entry name" value="PAS_fold_3"/>
</dbReference>
<gene>
    <name evidence="25" type="ORF">DES37_101107</name>
</gene>
<name>A0A317Q8T0_9ENTR</name>
<dbReference type="InterPro" id="IPR036097">
    <property type="entry name" value="HisK_dim/P_sf"/>
</dbReference>
<dbReference type="Gene3D" id="2.10.70.100">
    <property type="match status" value="1"/>
</dbReference>
<comment type="caution">
    <text evidence="25">The sequence shown here is derived from an EMBL/GenBank/DDBJ whole genome shotgun (WGS) entry which is preliminary data.</text>
</comment>
<evidence type="ECO:0000256" key="10">
    <source>
        <dbReference type="ARBA" id="ARBA00022840"/>
    </source>
</evidence>
<dbReference type="CDD" id="cd00082">
    <property type="entry name" value="HisKA"/>
    <property type="match status" value="1"/>
</dbReference>
<evidence type="ECO:0000256" key="8">
    <source>
        <dbReference type="ARBA" id="ARBA00022741"/>
    </source>
</evidence>
<dbReference type="Gene3D" id="3.30.450.350">
    <property type="entry name" value="CHASE domain"/>
    <property type="match status" value="1"/>
</dbReference>
<dbReference type="InterPro" id="IPR000700">
    <property type="entry name" value="PAS-assoc_C"/>
</dbReference>
<feature type="modified residue" description="4-aspartylphosphate" evidence="17">
    <location>
        <position position="1214"/>
    </location>
</feature>
<feature type="domain" description="HPt" evidence="24">
    <location>
        <begin position="1305"/>
        <end position="1406"/>
    </location>
</feature>
<keyword evidence="13 18" id="KW-0472">Membrane</keyword>
<feature type="domain" description="PAS" evidence="21">
    <location>
        <begin position="489"/>
        <end position="561"/>
    </location>
</feature>
<feature type="domain" description="PAC" evidence="22">
    <location>
        <begin position="418"/>
        <end position="470"/>
    </location>
</feature>
<keyword evidence="5 17" id="KW-0597">Phosphoprotein</keyword>
<dbReference type="Pfam" id="PF01627">
    <property type="entry name" value="Hpt"/>
    <property type="match status" value="1"/>
</dbReference>
<dbReference type="Gene3D" id="3.40.50.2300">
    <property type="match status" value="2"/>
</dbReference>
<evidence type="ECO:0000259" key="23">
    <source>
        <dbReference type="PROSITE" id="PS50839"/>
    </source>
</evidence>
<dbReference type="SUPFAM" id="SSF52172">
    <property type="entry name" value="CheY-like"/>
    <property type="match status" value="2"/>
</dbReference>
<keyword evidence="26" id="KW-1185">Reference proteome</keyword>
<feature type="domain" description="Response regulatory" evidence="20">
    <location>
        <begin position="1163"/>
        <end position="1281"/>
    </location>
</feature>
<dbReference type="InterPro" id="IPR013767">
    <property type="entry name" value="PAS_fold"/>
</dbReference>
<evidence type="ECO:0000313" key="26">
    <source>
        <dbReference type="Proteomes" id="UP000246744"/>
    </source>
</evidence>
<evidence type="ECO:0000256" key="7">
    <source>
        <dbReference type="ARBA" id="ARBA00022692"/>
    </source>
</evidence>
<dbReference type="PROSITE" id="PS50839">
    <property type="entry name" value="CHASE"/>
    <property type="match status" value="1"/>
</dbReference>
<dbReference type="InterPro" id="IPR011006">
    <property type="entry name" value="CheY-like_superfamily"/>
</dbReference>
<keyword evidence="6" id="KW-0808">Transferase</keyword>
<dbReference type="EC" id="2.7.13.3" evidence="3"/>
<organism evidence="25 26">
    <name type="scientific">Mangrovibacter plantisponsor</name>
    <dbReference type="NCBI Taxonomy" id="451513"/>
    <lineage>
        <taxon>Bacteria</taxon>
        <taxon>Pseudomonadati</taxon>
        <taxon>Pseudomonadota</taxon>
        <taxon>Gammaproteobacteria</taxon>
        <taxon>Enterobacterales</taxon>
        <taxon>Enterobacteriaceae</taxon>
        <taxon>Mangrovibacter</taxon>
    </lineage>
</organism>
<keyword evidence="11 18" id="KW-1133">Transmembrane helix</keyword>
<dbReference type="GO" id="GO:0000155">
    <property type="term" value="F:phosphorelay sensor kinase activity"/>
    <property type="evidence" value="ECO:0007669"/>
    <property type="project" value="InterPro"/>
</dbReference>
<evidence type="ECO:0000256" key="16">
    <source>
        <dbReference type="PROSITE-ProRule" id="PRU00110"/>
    </source>
</evidence>
<dbReference type="PROSITE" id="PS50894">
    <property type="entry name" value="HPT"/>
    <property type="match status" value="1"/>
</dbReference>
<dbReference type="Proteomes" id="UP000246744">
    <property type="component" value="Unassembled WGS sequence"/>
</dbReference>